<dbReference type="EMBL" id="JAHXZJ010002609">
    <property type="protein sequence ID" value="KAH0541069.1"/>
    <property type="molecule type" value="Genomic_DNA"/>
</dbReference>
<feature type="region of interest" description="Disordered" evidence="1">
    <location>
        <begin position="37"/>
        <end position="59"/>
    </location>
</feature>
<reference evidence="2 3" key="1">
    <citation type="journal article" date="2021" name="J. Hered.">
        <title>A chromosome-level genome assembly of the parasitoid wasp, Cotesia glomerata (Hymenoptera: Braconidae).</title>
        <authorList>
            <person name="Pinto B.J."/>
            <person name="Weis J.J."/>
            <person name="Gamble T."/>
            <person name="Ode P.J."/>
            <person name="Paul R."/>
            <person name="Zaspel J.M."/>
        </authorList>
    </citation>
    <scope>NUCLEOTIDE SEQUENCE [LARGE SCALE GENOMIC DNA]</scope>
    <source>
        <strain evidence="2">CgM1</strain>
    </source>
</reference>
<dbReference type="AlphaFoldDB" id="A0AAV7I558"/>
<comment type="caution">
    <text evidence="2">The sequence shown here is derived from an EMBL/GenBank/DDBJ whole genome shotgun (WGS) entry which is preliminary data.</text>
</comment>
<feature type="compositionally biased region" description="Basic and acidic residues" evidence="1">
    <location>
        <begin position="40"/>
        <end position="59"/>
    </location>
</feature>
<evidence type="ECO:0000313" key="2">
    <source>
        <dbReference type="EMBL" id="KAH0541069.1"/>
    </source>
</evidence>
<gene>
    <name evidence="2" type="ORF">KQX54_020950</name>
</gene>
<dbReference type="Proteomes" id="UP000826195">
    <property type="component" value="Unassembled WGS sequence"/>
</dbReference>
<protein>
    <submittedName>
        <fullName evidence="2">Uncharacterized protein</fullName>
    </submittedName>
</protein>
<accession>A0AAV7I558</accession>
<name>A0AAV7I558_COTGL</name>
<proteinExistence type="predicted"/>
<organism evidence="2 3">
    <name type="scientific">Cotesia glomerata</name>
    <name type="common">Lepidopteran parasitic wasp</name>
    <name type="synonym">Apanteles glomeratus</name>
    <dbReference type="NCBI Taxonomy" id="32391"/>
    <lineage>
        <taxon>Eukaryota</taxon>
        <taxon>Metazoa</taxon>
        <taxon>Ecdysozoa</taxon>
        <taxon>Arthropoda</taxon>
        <taxon>Hexapoda</taxon>
        <taxon>Insecta</taxon>
        <taxon>Pterygota</taxon>
        <taxon>Neoptera</taxon>
        <taxon>Endopterygota</taxon>
        <taxon>Hymenoptera</taxon>
        <taxon>Apocrita</taxon>
        <taxon>Ichneumonoidea</taxon>
        <taxon>Braconidae</taxon>
        <taxon>Microgastrinae</taxon>
        <taxon>Cotesia</taxon>
    </lineage>
</organism>
<keyword evidence="3" id="KW-1185">Reference proteome</keyword>
<sequence>MEGVGLWISLSEPGIATTISEEPLSPPPLSAHVNANFCAREGEKEQHGKNNRNKDLSETEHRPFCSQVFVPPSNTRILPVRRMPECDLRAAVMASTQGIPIRSSSWFSISAGLLPILVILLG</sequence>
<evidence type="ECO:0000256" key="1">
    <source>
        <dbReference type="SAM" id="MobiDB-lite"/>
    </source>
</evidence>
<evidence type="ECO:0000313" key="3">
    <source>
        <dbReference type="Proteomes" id="UP000826195"/>
    </source>
</evidence>